<evidence type="ECO:0000313" key="3">
    <source>
        <dbReference type="Proteomes" id="UP001431783"/>
    </source>
</evidence>
<dbReference type="CDD" id="cd23992">
    <property type="entry name" value="PBP_GOBP"/>
    <property type="match status" value="1"/>
</dbReference>
<dbReference type="SUPFAM" id="SSF47565">
    <property type="entry name" value="Insect pheromone/odorant-binding proteins"/>
    <property type="match status" value="1"/>
</dbReference>
<dbReference type="InterPro" id="IPR006170">
    <property type="entry name" value="PBP/GOBP"/>
</dbReference>
<evidence type="ECO:0000313" key="2">
    <source>
        <dbReference type="EMBL" id="KAK9892352.1"/>
    </source>
</evidence>
<gene>
    <name evidence="2" type="ORF">WA026_019806</name>
</gene>
<evidence type="ECO:0000256" key="1">
    <source>
        <dbReference type="SAM" id="SignalP"/>
    </source>
</evidence>
<accession>A0AAW1VIN7</accession>
<comment type="caution">
    <text evidence="2">The sequence shown here is derived from an EMBL/GenBank/DDBJ whole genome shotgun (WGS) entry which is preliminary data.</text>
</comment>
<dbReference type="GO" id="GO:0005549">
    <property type="term" value="F:odorant binding"/>
    <property type="evidence" value="ECO:0007669"/>
    <property type="project" value="InterPro"/>
</dbReference>
<reference evidence="2 3" key="1">
    <citation type="submission" date="2023-03" db="EMBL/GenBank/DDBJ databases">
        <title>Genome insight into feeding habits of ladybird beetles.</title>
        <authorList>
            <person name="Li H.-S."/>
            <person name="Huang Y.-H."/>
            <person name="Pang H."/>
        </authorList>
    </citation>
    <scope>NUCLEOTIDE SEQUENCE [LARGE SCALE GENOMIC DNA]</scope>
    <source>
        <strain evidence="2">SYSU_2023b</strain>
        <tissue evidence="2">Whole body</tissue>
    </source>
</reference>
<protein>
    <submittedName>
        <fullName evidence="2">Uncharacterized protein</fullName>
    </submittedName>
</protein>
<feature type="chain" id="PRO_5043374033" evidence="1">
    <location>
        <begin position="19"/>
        <end position="129"/>
    </location>
</feature>
<dbReference type="Gene3D" id="1.10.238.20">
    <property type="entry name" value="Pheromone/general odorant binding protein domain"/>
    <property type="match status" value="1"/>
</dbReference>
<dbReference type="Pfam" id="PF01395">
    <property type="entry name" value="PBP_GOBP"/>
    <property type="match status" value="1"/>
</dbReference>
<sequence length="129" mass="14815">MYCLKTLVCFFLIGAIYAEKELSEEQKKAVEMLIQCGKKWDISEEEFQNMDQLVKDPTDKILCFLKCASEKQGTLDEAGNVEIKNVDKMIAMMKLKSEDENSIKDCIRKVSKVKSCEDFRNITKCLPSN</sequence>
<keyword evidence="3" id="KW-1185">Reference proteome</keyword>
<organism evidence="2 3">
    <name type="scientific">Henosepilachna vigintioctopunctata</name>
    <dbReference type="NCBI Taxonomy" id="420089"/>
    <lineage>
        <taxon>Eukaryota</taxon>
        <taxon>Metazoa</taxon>
        <taxon>Ecdysozoa</taxon>
        <taxon>Arthropoda</taxon>
        <taxon>Hexapoda</taxon>
        <taxon>Insecta</taxon>
        <taxon>Pterygota</taxon>
        <taxon>Neoptera</taxon>
        <taxon>Endopterygota</taxon>
        <taxon>Coleoptera</taxon>
        <taxon>Polyphaga</taxon>
        <taxon>Cucujiformia</taxon>
        <taxon>Coccinelloidea</taxon>
        <taxon>Coccinellidae</taxon>
        <taxon>Epilachninae</taxon>
        <taxon>Epilachnini</taxon>
        <taxon>Henosepilachna</taxon>
    </lineage>
</organism>
<dbReference type="EMBL" id="JARQZJ010000134">
    <property type="protein sequence ID" value="KAK9892352.1"/>
    <property type="molecule type" value="Genomic_DNA"/>
</dbReference>
<dbReference type="AlphaFoldDB" id="A0AAW1VIN7"/>
<feature type="signal peptide" evidence="1">
    <location>
        <begin position="1"/>
        <end position="18"/>
    </location>
</feature>
<dbReference type="InterPro" id="IPR036728">
    <property type="entry name" value="PBP_GOBP_sf"/>
</dbReference>
<name>A0AAW1VIN7_9CUCU</name>
<keyword evidence="1" id="KW-0732">Signal</keyword>
<proteinExistence type="predicted"/>
<dbReference type="Proteomes" id="UP001431783">
    <property type="component" value="Unassembled WGS sequence"/>
</dbReference>